<name>A0A834X5F3_9FABA</name>
<sequence>MVVEKVIMVVVVEIGFVYTLQNSNTGENYKVHDLNVEADAQAEEDEEDDVDWEEGQSVTPHLPSRENKVLKTWPSLSWCPMR</sequence>
<reference evidence="1" key="1">
    <citation type="submission" date="2020-09" db="EMBL/GenBank/DDBJ databases">
        <title>Genome-Enabled Discovery of Anthraquinone Biosynthesis in Senna tora.</title>
        <authorList>
            <person name="Kang S.-H."/>
            <person name="Pandey R.P."/>
            <person name="Lee C.-M."/>
            <person name="Sim J.-S."/>
            <person name="Jeong J.-T."/>
            <person name="Choi B.-S."/>
            <person name="Jung M."/>
            <person name="Ginzburg D."/>
            <person name="Zhao K."/>
            <person name="Won S.Y."/>
            <person name="Oh T.-J."/>
            <person name="Yu Y."/>
            <person name="Kim N.-H."/>
            <person name="Lee O.R."/>
            <person name="Lee T.-H."/>
            <person name="Bashyal P."/>
            <person name="Kim T.-S."/>
            <person name="Lee W.-H."/>
            <person name="Kawkins C."/>
            <person name="Kim C.-K."/>
            <person name="Kim J.S."/>
            <person name="Ahn B.O."/>
            <person name="Rhee S.Y."/>
            <person name="Sohng J.K."/>
        </authorList>
    </citation>
    <scope>NUCLEOTIDE SEQUENCE</scope>
    <source>
        <tissue evidence="1">Leaf</tissue>
    </source>
</reference>
<protein>
    <submittedName>
        <fullName evidence="1">Uncharacterized protein</fullName>
    </submittedName>
</protein>
<accession>A0A834X5F3</accession>
<dbReference type="AlphaFoldDB" id="A0A834X5F3"/>
<comment type="caution">
    <text evidence="1">The sequence shown here is derived from an EMBL/GenBank/DDBJ whole genome shotgun (WGS) entry which is preliminary data.</text>
</comment>
<dbReference type="Proteomes" id="UP000634136">
    <property type="component" value="Unassembled WGS sequence"/>
</dbReference>
<keyword evidence="2" id="KW-1185">Reference proteome</keyword>
<proteinExistence type="predicted"/>
<evidence type="ECO:0000313" key="2">
    <source>
        <dbReference type="Proteomes" id="UP000634136"/>
    </source>
</evidence>
<evidence type="ECO:0000313" key="1">
    <source>
        <dbReference type="EMBL" id="KAF7838612.1"/>
    </source>
</evidence>
<gene>
    <name evidence="1" type="ORF">G2W53_007094</name>
</gene>
<dbReference type="EMBL" id="JAAIUW010000003">
    <property type="protein sequence ID" value="KAF7838612.1"/>
    <property type="molecule type" value="Genomic_DNA"/>
</dbReference>
<organism evidence="1 2">
    <name type="scientific">Senna tora</name>
    <dbReference type="NCBI Taxonomy" id="362788"/>
    <lineage>
        <taxon>Eukaryota</taxon>
        <taxon>Viridiplantae</taxon>
        <taxon>Streptophyta</taxon>
        <taxon>Embryophyta</taxon>
        <taxon>Tracheophyta</taxon>
        <taxon>Spermatophyta</taxon>
        <taxon>Magnoliopsida</taxon>
        <taxon>eudicotyledons</taxon>
        <taxon>Gunneridae</taxon>
        <taxon>Pentapetalae</taxon>
        <taxon>rosids</taxon>
        <taxon>fabids</taxon>
        <taxon>Fabales</taxon>
        <taxon>Fabaceae</taxon>
        <taxon>Caesalpinioideae</taxon>
        <taxon>Cassia clade</taxon>
        <taxon>Senna</taxon>
    </lineage>
</organism>